<keyword evidence="2" id="KW-0217">Developmental protein</keyword>
<dbReference type="AlphaFoldDB" id="D1J6X5"/>
<evidence type="ECO:0000256" key="1">
    <source>
        <dbReference type="ARBA" id="ARBA00004123"/>
    </source>
</evidence>
<dbReference type="PROSITE" id="PS00027">
    <property type="entry name" value="HOMEOBOX_1"/>
    <property type="match status" value="1"/>
</dbReference>
<dbReference type="GO" id="GO:0005634">
    <property type="term" value="C:nucleus"/>
    <property type="evidence" value="ECO:0007669"/>
    <property type="project" value="UniProtKB-SubCell"/>
</dbReference>
<dbReference type="InterPro" id="IPR001356">
    <property type="entry name" value="HD"/>
</dbReference>
<comment type="subcellular location">
    <subcellularLocation>
        <location evidence="1 6 7">Nucleus</location>
    </subcellularLocation>
</comment>
<dbReference type="Gene3D" id="1.10.10.60">
    <property type="entry name" value="Homeodomain-like"/>
    <property type="match status" value="1"/>
</dbReference>
<dbReference type="GO" id="GO:0000981">
    <property type="term" value="F:DNA-binding transcription factor activity, RNA polymerase II-specific"/>
    <property type="evidence" value="ECO:0007669"/>
    <property type="project" value="InterPro"/>
</dbReference>
<evidence type="ECO:0000256" key="6">
    <source>
        <dbReference type="PROSITE-ProRule" id="PRU00108"/>
    </source>
</evidence>
<accession>D1J6X5</accession>
<feature type="compositionally biased region" description="Acidic residues" evidence="8">
    <location>
        <begin position="269"/>
        <end position="294"/>
    </location>
</feature>
<protein>
    <submittedName>
        <fullName evidence="10">Abd-A-like protein</fullName>
    </submittedName>
</protein>
<sequence length="374" mass="40467">YSHYLTRRRRIEIAHSLCLTERQIKIWFQNRRMKLKKERQQIKEINDELGRRGNCIGVGNCGRGGSTSTCLSAGGGNKGRDHLTYFTGLASPETSSIASIEQGKKTPHSLAAVETTRINLGVVSPGSSGGAGTRVPTARASSPLMQSLLPGQGGQSGPRLSDQGNYPRLSQTLVSGPISGRLDTLPPLVAAGLYCQPTSTASAGSLQPGPLQLSAGSTVGGYPYNRTTVHNSSTTQGPFDFQGKLHATGRNTGNALTEPGTGYAVDGLMEGDCDDGKEEEEEEEEDEEEEEEEIECKGDEDGNYEEEDEEEEEGEEDEEEKQEVRQDCGHIRMGCFSGLPQLNTNLLQIEHMRNPQPSLVSRGFQVKENVGHVS</sequence>
<dbReference type="Pfam" id="PF00046">
    <property type="entry name" value="Homeodomain"/>
    <property type="match status" value="1"/>
</dbReference>
<proteinExistence type="evidence at transcript level"/>
<dbReference type="SMART" id="SM00389">
    <property type="entry name" value="HOX"/>
    <property type="match status" value="1"/>
</dbReference>
<dbReference type="PANTHER" id="PTHR45659:SF4">
    <property type="entry name" value="HOMEOBOX PROTEIN ABDOMINAL-A"/>
    <property type="match status" value="1"/>
</dbReference>
<name>D1J6X5_9PLAT</name>
<feature type="region of interest" description="Disordered" evidence="8">
    <location>
        <begin position="144"/>
        <end position="167"/>
    </location>
</feature>
<keyword evidence="4 6" id="KW-0371">Homeobox</keyword>
<dbReference type="PROSITE" id="PS50071">
    <property type="entry name" value="HOMEOBOX_2"/>
    <property type="match status" value="1"/>
</dbReference>
<evidence type="ECO:0000256" key="5">
    <source>
        <dbReference type="ARBA" id="ARBA00023242"/>
    </source>
</evidence>
<evidence type="ECO:0000256" key="2">
    <source>
        <dbReference type="ARBA" id="ARBA00022473"/>
    </source>
</evidence>
<evidence type="ECO:0000256" key="3">
    <source>
        <dbReference type="ARBA" id="ARBA00023125"/>
    </source>
</evidence>
<reference evidence="10" key="1">
    <citation type="journal article" date="2010" name="Mol. Biochem. Parasitol.">
        <title>Expression patterns of Abd-A/Lox4 in a monogenean parasite with alternative developmental paths.</title>
        <authorList>
            <person name="Badets M."/>
            <person name="Mitta G."/>
            <person name="Galinier R."/>
            <person name="Verneau O."/>
        </authorList>
    </citation>
    <scope>NUCLEOTIDE SEQUENCE</scope>
</reference>
<feature type="non-terminal residue" evidence="10">
    <location>
        <position position="1"/>
    </location>
</feature>
<dbReference type="GO" id="GO:0000978">
    <property type="term" value="F:RNA polymerase II cis-regulatory region sequence-specific DNA binding"/>
    <property type="evidence" value="ECO:0007669"/>
    <property type="project" value="TreeGrafter"/>
</dbReference>
<feature type="compositionally biased region" description="Acidic residues" evidence="8">
    <location>
        <begin position="301"/>
        <end position="321"/>
    </location>
</feature>
<feature type="domain" description="Homeobox" evidence="9">
    <location>
        <begin position="1"/>
        <end position="38"/>
    </location>
</feature>
<dbReference type="InterPro" id="IPR050296">
    <property type="entry name" value="Antp_homeobox"/>
</dbReference>
<evidence type="ECO:0000256" key="8">
    <source>
        <dbReference type="SAM" id="MobiDB-lite"/>
    </source>
</evidence>
<dbReference type="GO" id="GO:0000122">
    <property type="term" value="P:negative regulation of transcription by RNA polymerase II"/>
    <property type="evidence" value="ECO:0007669"/>
    <property type="project" value="TreeGrafter"/>
</dbReference>
<feature type="region of interest" description="Disordered" evidence="8">
    <location>
        <begin position="244"/>
        <end position="326"/>
    </location>
</feature>
<dbReference type="PRINTS" id="PR00024">
    <property type="entry name" value="HOMEOBOX"/>
</dbReference>
<dbReference type="InterPro" id="IPR017970">
    <property type="entry name" value="Homeobox_CS"/>
</dbReference>
<evidence type="ECO:0000256" key="7">
    <source>
        <dbReference type="RuleBase" id="RU000682"/>
    </source>
</evidence>
<dbReference type="CDD" id="cd00086">
    <property type="entry name" value="homeodomain"/>
    <property type="match status" value="1"/>
</dbReference>
<organism evidence="10">
    <name type="scientific">Polystoma gallieni</name>
    <dbReference type="NCBI Taxonomy" id="117897"/>
    <lineage>
        <taxon>Eukaryota</taxon>
        <taxon>Metazoa</taxon>
        <taxon>Spiralia</taxon>
        <taxon>Lophotrochozoa</taxon>
        <taxon>Platyhelminthes</taxon>
        <taxon>Monogenea</taxon>
        <taxon>Polyopisthocotylea</taxon>
        <taxon>Polystomatidea</taxon>
        <taxon>Polystomatidae</taxon>
        <taxon>Polystoma</taxon>
    </lineage>
</organism>
<evidence type="ECO:0000256" key="4">
    <source>
        <dbReference type="ARBA" id="ARBA00023155"/>
    </source>
</evidence>
<feature type="DNA-binding region" description="Homeobox" evidence="6">
    <location>
        <begin position="3"/>
        <end position="39"/>
    </location>
</feature>
<evidence type="ECO:0000259" key="9">
    <source>
        <dbReference type="PROSITE" id="PS50071"/>
    </source>
</evidence>
<dbReference type="InterPro" id="IPR020479">
    <property type="entry name" value="HD_metazoa"/>
</dbReference>
<gene>
    <name evidence="10" type="primary">Abd-A</name>
</gene>
<dbReference type="PANTHER" id="PTHR45659">
    <property type="entry name" value="HOMEOBOX PROTEIN HOX"/>
    <property type="match status" value="1"/>
</dbReference>
<dbReference type="SUPFAM" id="SSF46689">
    <property type="entry name" value="Homeodomain-like"/>
    <property type="match status" value="1"/>
</dbReference>
<evidence type="ECO:0000313" key="10">
    <source>
        <dbReference type="EMBL" id="CBI62176.1"/>
    </source>
</evidence>
<keyword evidence="3 6" id="KW-0238">DNA-binding</keyword>
<dbReference type="GO" id="GO:0009952">
    <property type="term" value="P:anterior/posterior pattern specification"/>
    <property type="evidence" value="ECO:0007669"/>
    <property type="project" value="TreeGrafter"/>
</dbReference>
<keyword evidence="5 6" id="KW-0539">Nucleus</keyword>
<dbReference type="EMBL" id="FN597719">
    <property type="protein sequence ID" value="CBI62176.1"/>
    <property type="molecule type" value="mRNA"/>
</dbReference>
<dbReference type="InterPro" id="IPR009057">
    <property type="entry name" value="Homeodomain-like_sf"/>
</dbReference>